<keyword evidence="1" id="KW-0472">Membrane</keyword>
<dbReference type="EMBL" id="BFAA01012999">
    <property type="protein sequence ID" value="GCB77913.1"/>
    <property type="molecule type" value="Genomic_DNA"/>
</dbReference>
<protein>
    <recommendedName>
        <fullName evidence="2">DUF7802 domain-containing protein</fullName>
    </recommendedName>
</protein>
<evidence type="ECO:0000259" key="2">
    <source>
        <dbReference type="Pfam" id="PF25085"/>
    </source>
</evidence>
<sequence length="90" mass="10538">MVDWSWWVTLRDPRDIWVKHPTLILNELAFYVVALLSLKHAVRNGGRWKYLWVATIIHGVTTEAVSYLLPDVDSFWHAQSSVMFLGKEKK</sequence>
<dbReference type="OrthoDB" id="188749at2759"/>
<dbReference type="AlphaFoldDB" id="A0A401PXZ7"/>
<organism evidence="3 4">
    <name type="scientific">Scyliorhinus torazame</name>
    <name type="common">Cloudy catshark</name>
    <name type="synonym">Catulus torazame</name>
    <dbReference type="NCBI Taxonomy" id="75743"/>
    <lineage>
        <taxon>Eukaryota</taxon>
        <taxon>Metazoa</taxon>
        <taxon>Chordata</taxon>
        <taxon>Craniata</taxon>
        <taxon>Vertebrata</taxon>
        <taxon>Chondrichthyes</taxon>
        <taxon>Elasmobranchii</taxon>
        <taxon>Galeomorphii</taxon>
        <taxon>Galeoidea</taxon>
        <taxon>Carcharhiniformes</taxon>
        <taxon>Scyliorhinidae</taxon>
        <taxon>Scyliorhinus</taxon>
    </lineage>
</organism>
<comment type="caution">
    <text evidence="3">The sequence shown here is derived from an EMBL/GenBank/DDBJ whole genome shotgun (WGS) entry which is preliminary data.</text>
</comment>
<dbReference type="Pfam" id="PF25085">
    <property type="entry name" value="DUF7802"/>
    <property type="match status" value="1"/>
</dbReference>
<gene>
    <name evidence="3" type="ORF">scyTo_0018532</name>
</gene>
<feature type="transmembrane region" description="Helical" evidence="1">
    <location>
        <begin position="50"/>
        <end position="69"/>
    </location>
</feature>
<evidence type="ECO:0000313" key="3">
    <source>
        <dbReference type="EMBL" id="GCB77913.1"/>
    </source>
</evidence>
<keyword evidence="1" id="KW-0812">Transmembrane</keyword>
<dbReference type="PANTHER" id="PTHR35982:SF1">
    <property type="entry name" value="SPIROCYCLASE, AVEC FAMILY"/>
    <property type="match status" value="1"/>
</dbReference>
<name>A0A401PXZ7_SCYTO</name>
<keyword evidence="1" id="KW-1133">Transmembrane helix</keyword>
<feature type="domain" description="DUF7802" evidence="2">
    <location>
        <begin position="5"/>
        <end position="87"/>
    </location>
</feature>
<reference evidence="3 4" key="1">
    <citation type="journal article" date="2018" name="Nat. Ecol. Evol.">
        <title>Shark genomes provide insights into elasmobranch evolution and the origin of vertebrates.</title>
        <authorList>
            <person name="Hara Y"/>
            <person name="Yamaguchi K"/>
            <person name="Onimaru K"/>
            <person name="Kadota M"/>
            <person name="Koyanagi M"/>
            <person name="Keeley SD"/>
            <person name="Tatsumi K"/>
            <person name="Tanaka K"/>
            <person name="Motone F"/>
            <person name="Kageyama Y"/>
            <person name="Nozu R"/>
            <person name="Adachi N"/>
            <person name="Nishimura O"/>
            <person name="Nakagawa R"/>
            <person name="Tanegashima C"/>
            <person name="Kiyatake I"/>
            <person name="Matsumoto R"/>
            <person name="Murakumo K"/>
            <person name="Nishida K"/>
            <person name="Terakita A"/>
            <person name="Kuratani S"/>
            <person name="Sato K"/>
            <person name="Hyodo S Kuraku.S."/>
        </authorList>
    </citation>
    <scope>NUCLEOTIDE SEQUENCE [LARGE SCALE GENOMIC DNA]</scope>
</reference>
<accession>A0A401PXZ7</accession>
<dbReference type="InterPro" id="IPR056704">
    <property type="entry name" value="DUF7802"/>
</dbReference>
<keyword evidence="4" id="KW-1185">Reference proteome</keyword>
<dbReference type="Proteomes" id="UP000288216">
    <property type="component" value="Unassembled WGS sequence"/>
</dbReference>
<dbReference type="PANTHER" id="PTHR35982">
    <property type="entry name" value="AGAP005361-PA"/>
    <property type="match status" value="1"/>
</dbReference>
<feature type="transmembrane region" description="Helical" evidence="1">
    <location>
        <begin position="20"/>
        <end position="38"/>
    </location>
</feature>
<evidence type="ECO:0000313" key="4">
    <source>
        <dbReference type="Proteomes" id="UP000288216"/>
    </source>
</evidence>
<evidence type="ECO:0000256" key="1">
    <source>
        <dbReference type="SAM" id="Phobius"/>
    </source>
</evidence>
<proteinExistence type="predicted"/>